<proteinExistence type="predicted"/>
<accession>A0A931ND45</accession>
<name>A0A931ND45_9BURK</name>
<dbReference type="AlphaFoldDB" id="A0A931ND45"/>
<evidence type="ECO:0000313" key="2">
    <source>
        <dbReference type="Proteomes" id="UP000620139"/>
    </source>
</evidence>
<gene>
    <name evidence="1" type="ORF">I7X43_05045</name>
</gene>
<organism evidence="1 2">
    <name type="scientific">Inhella gelatinilytica</name>
    <dbReference type="NCBI Taxonomy" id="2795030"/>
    <lineage>
        <taxon>Bacteria</taxon>
        <taxon>Pseudomonadati</taxon>
        <taxon>Pseudomonadota</taxon>
        <taxon>Betaproteobacteria</taxon>
        <taxon>Burkholderiales</taxon>
        <taxon>Sphaerotilaceae</taxon>
        <taxon>Inhella</taxon>
    </lineage>
</organism>
<dbReference type="EMBL" id="JAEDAL010000002">
    <property type="protein sequence ID" value="MBH9552214.1"/>
    <property type="molecule type" value="Genomic_DNA"/>
</dbReference>
<comment type="caution">
    <text evidence="1">The sequence shown here is derived from an EMBL/GenBank/DDBJ whole genome shotgun (WGS) entry which is preliminary data.</text>
</comment>
<keyword evidence="2" id="KW-1185">Reference proteome</keyword>
<reference evidence="1" key="1">
    <citation type="submission" date="2020-12" db="EMBL/GenBank/DDBJ databases">
        <title>The genome sequence of Inhella sp. 4Y17.</title>
        <authorList>
            <person name="Liu Y."/>
        </authorList>
    </citation>
    <scope>NUCLEOTIDE SEQUENCE</scope>
    <source>
        <strain evidence="1">4Y10</strain>
    </source>
</reference>
<sequence length="82" mass="9036">MHTLALSARASGRSLPRQLLIHTLHAASRRLDGLAARLARPLPVEAAPTGALEYRVDPRTGHGVLFEDGLRRFTFLQGLERL</sequence>
<dbReference type="Proteomes" id="UP000620139">
    <property type="component" value="Unassembled WGS sequence"/>
</dbReference>
<dbReference type="RefSeq" id="WP_198099840.1">
    <property type="nucleotide sequence ID" value="NZ_JAEDAL010000002.1"/>
</dbReference>
<protein>
    <submittedName>
        <fullName evidence="1">Uncharacterized protein</fullName>
    </submittedName>
</protein>
<evidence type="ECO:0000313" key="1">
    <source>
        <dbReference type="EMBL" id="MBH9552214.1"/>
    </source>
</evidence>